<evidence type="ECO:0000256" key="2">
    <source>
        <dbReference type="ARBA" id="ARBA00022964"/>
    </source>
</evidence>
<dbReference type="InterPro" id="IPR012786">
    <property type="entry name" value="Protocat_dOase_a"/>
</dbReference>
<evidence type="ECO:0000256" key="3">
    <source>
        <dbReference type="ARBA" id="ARBA00023002"/>
    </source>
</evidence>
<sequence>MSTFSTNSQSPTPGQTIGPFFGYALPYEGDADLVPPGSAGSIRLHGWVYDGAGNPIPDALLEIWQTDAEGNVPQAEGSLHRDGWTFTGWGRADTDLNGRYTFSTVLPGASAEGTAPFFALTVFARGLLDKLQTRIYLPDHPGNAGDPLLVSLSEDERATLVATADATGLRFDLHLQGDRETTFLTYG</sequence>
<evidence type="ECO:0000259" key="4">
    <source>
        <dbReference type="Pfam" id="PF00775"/>
    </source>
</evidence>
<gene>
    <name evidence="5" type="ORF">FB381_1532</name>
</gene>
<dbReference type="RefSeq" id="WP_141779725.1">
    <property type="nucleotide sequence ID" value="NZ_VFOV01000001.1"/>
</dbReference>
<dbReference type="AlphaFoldDB" id="A0A543A4X4"/>
<accession>A0A543A4X4</accession>
<proteinExistence type="inferred from homology"/>
<keyword evidence="3" id="KW-0560">Oxidoreductase</keyword>
<dbReference type="GO" id="GO:0008199">
    <property type="term" value="F:ferric iron binding"/>
    <property type="evidence" value="ECO:0007669"/>
    <property type="project" value="InterPro"/>
</dbReference>
<dbReference type="Gene3D" id="2.60.130.10">
    <property type="entry name" value="Aromatic compound dioxygenase"/>
    <property type="match status" value="1"/>
</dbReference>
<dbReference type="InterPro" id="IPR000627">
    <property type="entry name" value="Intradiol_dOase_C"/>
</dbReference>
<reference evidence="5 6" key="1">
    <citation type="submission" date="2019-06" db="EMBL/GenBank/DDBJ databases">
        <title>Sequencing the genomes of 1000 actinobacteria strains.</title>
        <authorList>
            <person name="Klenk H.-P."/>
        </authorList>
    </citation>
    <scope>NUCLEOTIDE SEQUENCE [LARGE SCALE GENOMIC DNA]</scope>
    <source>
        <strain evidence="5 6">DSM 25218</strain>
    </source>
</reference>
<organism evidence="5 6">
    <name type="scientific">Nocardioides albertanoniae</name>
    <dbReference type="NCBI Taxonomy" id="1175486"/>
    <lineage>
        <taxon>Bacteria</taxon>
        <taxon>Bacillati</taxon>
        <taxon>Actinomycetota</taxon>
        <taxon>Actinomycetes</taxon>
        <taxon>Propionibacteriales</taxon>
        <taxon>Nocardioidaceae</taxon>
        <taxon>Nocardioides</taxon>
    </lineage>
</organism>
<comment type="caution">
    <text evidence="5">The sequence shown here is derived from an EMBL/GenBank/DDBJ whole genome shotgun (WGS) entry which is preliminary data.</text>
</comment>
<dbReference type="PANTHER" id="PTHR33711">
    <property type="entry name" value="DIOXYGENASE, PUTATIVE (AFU_ORTHOLOGUE AFUA_2G02910)-RELATED"/>
    <property type="match status" value="1"/>
</dbReference>
<feature type="domain" description="Intradiol ring-cleavage dioxygenases" evidence="4">
    <location>
        <begin position="41"/>
        <end position="109"/>
    </location>
</feature>
<dbReference type="GO" id="GO:0018578">
    <property type="term" value="F:protocatechuate 3,4-dioxygenase activity"/>
    <property type="evidence" value="ECO:0007669"/>
    <property type="project" value="InterPro"/>
</dbReference>
<dbReference type="PANTHER" id="PTHR33711:SF9">
    <property type="entry name" value="PROTOCATECHUATE 3,4-DIOXYGENASE ALPHA CHAIN"/>
    <property type="match status" value="1"/>
</dbReference>
<evidence type="ECO:0000256" key="1">
    <source>
        <dbReference type="ARBA" id="ARBA00007825"/>
    </source>
</evidence>
<name>A0A543A4X4_9ACTN</name>
<dbReference type="OrthoDB" id="9805815at2"/>
<dbReference type="Proteomes" id="UP000320209">
    <property type="component" value="Unassembled WGS sequence"/>
</dbReference>
<comment type="similarity">
    <text evidence="1">Belongs to the intradiol ring-cleavage dioxygenase family.</text>
</comment>
<protein>
    <submittedName>
        <fullName evidence="5">Protocatechuate 3,4-dioxygenase alpha subunit</fullName>
    </submittedName>
</protein>
<keyword evidence="6" id="KW-1185">Reference proteome</keyword>
<keyword evidence="2 5" id="KW-0223">Dioxygenase</keyword>
<dbReference type="Pfam" id="PF00775">
    <property type="entry name" value="Dioxygenase_C"/>
    <property type="match status" value="1"/>
</dbReference>
<dbReference type="SUPFAM" id="SSF49482">
    <property type="entry name" value="Aromatic compound dioxygenase"/>
    <property type="match status" value="1"/>
</dbReference>
<dbReference type="EMBL" id="VFOV01000001">
    <property type="protein sequence ID" value="TQL67650.1"/>
    <property type="molecule type" value="Genomic_DNA"/>
</dbReference>
<dbReference type="InterPro" id="IPR050770">
    <property type="entry name" value="Intradiol_RC_Dioxygenase"/>
</dbReference>
<dbReference type="NCBIfam" id="TIGR02423">
    <property type="entry name" value="protocat_alph"/>
    <property type="match status" value="1"/>
</dbReference>
<dbReference type="InterPro" id="IPR015889">
    <property type="entry name" value="Intradiol_dOase_core"/>
</dbReference>
<evidence type="ECO:0000313" key="5">
    <source>
        <dbReference type="EMBL" id="TQL67650.1"/>
    </source>
</evidence>
<evidence type="ECO:0000313" key="6">
    <source>
        <dbReference type="Proteomes" id="UP000320209"/>
    </source>
</evidence>